<evidence type="ECO:0000256" key="6">
    <source>
        <dbReference type="SAM" id="Phobius"/>
    </source>
</evidence>
<dbReference type="EMBL" id="JBHTJA010000021">
    <property type="protein sequence ID" value="MFD0901443.1"/>
    <property type="molecule type" value="Genomic_DNA"/>
</dbReference>
<feature type="transmembrane region" description="Helical" evidence="6">
    <location>
        <begin position="120"/>
        <end position="141"/>
    </location>
</feature>
<evidence type="ECO:0000313" key="7">
    <source>
        <dbReference type="EMBL" id="MFD0901443.1"/>
    </source>
</evidence>
<dbReference type="PANTHER" id="PTHR30086:SF14">
    <property type="entry name" value="HOMOSERINE_HOMOSERINE LACTONE EFFLUX PROTEIN"/>
    <property type="match status" value="1"/>
</dbReference>
<name>A0ABW3EM91_9ACTN</name>
<dbReference type="Proteomes" id="UP001596972">
    <property type="component" value="Unassembled WGS sequence"/>
</dbReference>
<accession>A0ABW3EM91</accession>
<organism evidence="7 8">
    <name type="scientific">Actinomadura sediminis</name>
    <dbReference type="NCBI Taxonomy" id="1038904"/>
    <lineage>
        <taxon>Bacteria</taxon>
        <taxon>Bacillati</taxon>
        <taxon>Actinomycetota</taxon>
        <taxon>Actinomycetes</taxon>
        <taxon>Streptosporangiales</taxon>
        <taxon>Thermomonosporaceae</taxon>
        <taxon>Actinomadura</taxon>
    </lineage>
</organism>
<gene>
    <name evidence="7" type="ORF">ACFQ11_13665</name>
</gene>
<feature type="transmembrane region" description="Helical" evidence="6">
    <location>
        <begin position="6"/>
        <end position="26"/>
    </location>
</feature>
<comment type="subcellular location">
    <subcellularLocation>
        <location evidence="1">Cell membrane</location>
        <topology evidence="1">Multi-pass membrane protein</topology>
    </subcellularLocation>
</comment>
<sequence length="210" mass="22215">MPSPHWQAFLVAAPLLAISPGANQVLSLRNALQQGTRDAVVALTGRFSAFLLLVLATAAGLGGLLLAWEPVFAAVKWCGAAYLLYLGGRMIYQSRTPRAGEETDHRTHRRSRRELARQEFLVAVTNPKALLLFAAFLPQFVDRAAGAVPAQLLALGTAYIAVEFAAALAYAGAGGALASSGLTSRVRRLLDRATGITLVAVAGWLASARH</sequence>
<evidence type="ECO:0000256" key="3">
    <source>
        <dbReference type="ARBA" id="ARBA00022692"/>
    </source>
</evidence>
<keyword evidence="3 6" id="KW-0812">Transmembrane</keyword>
<keyword evidence="8" id="KW-1185">Reference proteome</keyword>
<reference evidence="8" key="1">
    <citation type="journal article" date="2019" name="Int. J. Syst. Evol. Microbiol.">
        <title>The Global Catalogue of Microorganisms (GCM) 10K type strain sequencing project: providing services to taxonomists for standard genome sequencing and annotation.</title>
        <authorList>
            <consortium name="The Broad Institute Genomics Platform"/>
            <consortium name="The Broad Institute Genome Sequencing Center for Infectious Disease"/>
            <person name="Wu L."/>
            <person name="Ma J."/>
        </authorList>
    </citation>
    <scope>NUCLEOTIDE SEQUENCE [LARGE SCALE GENOMIC DNA]</scope>
    <source>
        <strain evidence="8">JCM 31202</strain>
    </source>
</reference>
<evidence type="ECO:0000256" key="5">
    <source>
        <dbReference type="ARBA" id="ARBA00023136"/>
    </source>
</evidence>
<feature type="transmembrane region" description="Helical" evidence="6">
    <location>
        <begin position="47"/>
        <end position="68"/>
    </location>
</feature>
<evidence type="ECO:0000256" key="4">
    <source>
        <dbReference type="ARBA" id="ARBA00022989"/>
    </source>
</evidence>
<proteinExistence type="predicted"/>
<dbReference type="Pfam" id="PF01810">
    <property type="entry name" value="LysE"/>
    <property type="match status" value="1"/>
</dbReference>
<evidence type="ECO:0000313" key="8">
    <source>
        <dbReference type="Proteomes" id="UP001596972"/>
    </source>
</evidence>
<protein>
    <submittedName>
        <fullName evidence="7">LysE family translocator</fullName>
    </submittedName>
</protein>
<feature type="transmembrane region" description="Helical" evidence="6">
    <location>
        <begin position="74"/>
        <end position="92"/>
    </location>
</feature>
<evidence type="ECO:0000256" key="1">
    <source>
        <dbReference type="ARBA" id="ARBA00004651"/>
    </source>
</evidence>
<dbReference type="PIRSF" id="PIRSF006324">
    <property type="entry name" value="LeuE"/>
    <property type="match status" value="1"/>
</dbReference>
<keyword evidence="2" id="KW-1003">Cell membrane</keyword>
<keyword evidence="5 6" id="KW-0472">Membrane</keyword>
<keyword evidence="4 6" id="KW-1133">Transmembrane helix</keyword>
<feature type="transmembrane region" description="Helical" evidence="6">
    <location>
        <begin position="153"/>
        <end position="177"/>
    </location>
</feature>
<comment type="caution">
    <text evidence="7">The sequence shown here is derived from an EMBL/GenBank/DDBJ whole genome shotgun (WGS) entry which is preliminary data.</text>
</comment>
<dbReference type="PANTHER" id="PTHR30086">
    <property type="entry name" value="ARGININE EXPORTER PROTEIN ARGO"/>
    <property type="match status" value="1"/>
</dbReference>
<dbReference type="RefSeq" id="WP_378298661.1">
    <property type="nucleotide sequence ID" value="NZ_JBHTJA010000021.1"/>
</dbReference>
<evidence type="ECO:0000256" key="2">
    <source>
        <dbReference type="ARBA" id="ARBA00022475"/>
    </source>
</evidence>
<dbReference type="InterPro" id="IPR001123">
    <property type="entry name" value="LeuE-type"/>
</dbReference>